<organism evidence="2 3">
    <name type="scientific">Tissierella carlieri</name>
    <dbReference type="NCBI Taxonomy" id="689904"/>
    <lineage>
        <taxon>Bacteria</taxon>
        <taxon>Bacillati</taxon>
        <taxon>Bacillota</taxon>
        <taxon>Tissierellia</taxon>
        <taxon>Tissierellales</taxon>
        <taxon>Tissierellaceae</taxon>
        <taxon>Tissierella</taxon>
    </lineage>
</organism>
<dbReference type="NCBIfam" id="TIGR02593">
    <property type="entry name" value="CRISPR_cas5"/>
    <property type="match status" value="1"/>
</dbReference>
<gene>
    <name evidence="2" type="primary">cas5</name>
    <name evidence="2" type="ORF">NE686_18200</name>
</gene>
<comment type="caution">
    <text evidence="2">The sequence shown here is derived from an EMBL/GenBank/DDBJ whole genome shotgun (WGS) entry which is preliminary data.</text>
</comment>
<sequence>MRKIKITSNIAHFKIPYSSKYQKTYDIPPISTVVGILKVLFGEDIDNFKFGYTFKYESKFEDAMNISKVNINDVVTLEDPSTNKRKVTDNITREYLYDCTLLIYTDIELPIEMNYCLTMGRSNSLARVHFPFKPVQLLEEVGQGFNQYTPIELGLGMIKPITYYSEFDKKSQSFNTKVKHLRLNKHFDYDRNYDKEEDQNIFLWKYQGGEIYELN</sequence>
<dbReference type="Proteomes" id="UP001524478">
    <property type="component" value="Unassembled WGS sequence"/>
</dbReference>
<evidence type="ECO:0000313" key="2">
    <source>
        <dbReference type="EMBL" id="MCQ4925039.1"/>
    </source>
</evidence>
<evidence type="ECO:0000256" key="1">
    <source>
        <dbReference type="ARBA" id="ARBA00023118"/>
    </source>
</evidence>
<dbReference type="RefSeq" id="WP_256312630.1">
    <property type="nucleotide sequence ID" value="NZ_JANGAC010000017.1"/>
</dbReference>
<keyword evidence="3" id="KW-1185">Reference proteome</keyword>
<dbReference type="EMBL" id="JANGAC010000017">
    <property type="protein sequence ID" value="MCQ4925039.1"/>
    <property type="molecule type" value="Genomic_DNA"/>
</dbReference>
<dbReference type="InterPro" id="IPR013422">
    <property type="entry name" value="CRISPR-assoc_prot_Cas5_N"/>
</dbReference>
<evidence type="ECO:0000313" key="3">
    <source>
        <dbReference type="Proteomes" id="UP001524478"/>
    </source>
</evidence>
<accession>A0ABT1SEY8</accession>
<name>A0ABT1SEY8_9FIRM</name>
<proteinExistence type="predicted"/>
<keyword evidence="1" id="KW-0051">Antiviral defense</keyword>
<protein>
    <submittedName>
        <fullName evidence="2">CRISPR-associated protein Cas5</fullName>
    </submittedName>
</protein>
<reference evidence="2 3" key="1">
    <citation type="submission" date="2022-06" db="EMBL/GenBank/DDBJ databases">
        <title>Isolation of gut microbiota from human fecal samples.</title>
        <authorList>
            <person name="Pamer E.G."/>
            <person name="Barat B."/>
            <person name="Waligurski E."/>
            <person name="Medina S."/>
            <person name="Paddock L."/>
            <person name="Mostad J."/>
        </authorList>
    </citation>
    <scope>NUCLEOTIDE SEQUENCE [LARGE SCALE GENOMIC DNA]</scope>
    <source>
        <strain evidence="2 3">DFI.7.95</strain>
    </source>
</reference>